<evidence type="ECO:0000256" key="18">
    <source>
        <dbReference type="ARBA" id="ARBA00023163"/>
    </source>
</evidence>
<dbReference type="InterPro" id="IPR038718">
    <property type="entry name" value="SNF2-like_sf"/>
</dbReference>
<keyword evidence="19" id="KW-0508">mRNA splicing</keyword>
<keyword evidence="10" id="KW-0547">Nucleotide-binding</keyword>
<keyword evidence="11 26" id="KW-0863">Zinc-finger</keyword>
<dbReference type="PROSITE" id="PS00690">
    <property type="entry name" value="DEAH_ATP_HELICASE"/>
    <property type="match status" value="1"/>
</dbReference>
<dbReference type="FunFam" id="3.40.50.10810:FF:000043">
    <property type="entry name" value="Transcription termination factor 2"/>
    <property type="match status" value="1"/>
</dbReference>
<dbReference type="CDD" id="cd18793">
    <property type="entry name" value="SF2_C_SNF"/>
    <property type="match status" value="1"/>
</dbReference>
<dbReference type="CTD" id="8458"/>
<evidence type="ECO:0000259" key="29">
    <source>
        <dbReference type="PROSITE" id="PS51194"/>
    </source>
</evidence>
<sequence length="1160" mass="131325">HSGFPCFLKTGNRDGPNKGKSFYMCGVQNQEPCGFVLPTDLSPSHCLVHEEYIVELQVLIKQPKTDLYRLFYRCSKGKMEGKKMCGNVPWQDSNITVLPANLQSQHTLELLHDHRNQRNPFKVSSRNHKLLSFKQMNDNGDRNSVEKENQKKDVQNSDEEHQPNLQSQSVKKEFSSVMHIKNKDFGDKFENSSRKETKTQIKLNKPQTEIEKITLDRHKSNSSKRFEIPSSHIQENSSLKFIEDDLQKNEKPEQSLSSFNCYTSSIKSINGEQLGKEEPETCRSKIVTMKKSGNWKTEEKTLIPKEFVTLQEPRSLSVEHAGDNTEKTPILLQMGKTPEEQKCTEKHLDSDKQERFVSFKSSIGQAVDSQQGQDSNQKNSPSILSEVASLQMADRGDYKALHNQLSAQLKQKQRTLKTVNIHALPDKGERLLKQVQELEAALSSCNLETEESVKEVSFCTTADVRHKKIQPDLFTKVSPVQPGPVTGKEPELFQKDPVPSSFELHPPLGFDNSNRQALYGGRMTDDHLQAVHNATSDAISQLHKSLESCPTEKTISEDPPGLKISMLLHQKQALSWLMWRENQEPCGGILADDMGLGKTLTMIALILAQKCAQKEKEKEKKLEPWMSKQDSIGTCSYGTLIVCPASLIHHWKKEVEKHVKHGKLRVYLYHGPSRIKNTSILCQYEIVITTYSILAKEIATQKDQTDAVAEDRLVQDKSFLFSPLVWIHWARIILDEAHNIKNPKVQASIAACKLKATARWAVTGTPIQNNLLDMYSLLRFLRCSPFDEFKVWKSQVDNNRRKGGERLMILTRCLLLRRTKDQLDSSGKPLVSLPQRYVQVHRLKLSEDEQSVYDVLFKRSRSTLQSFLKHQETSYTGYSGDNPFKMGAQQFKVCQEDSLGKMMKESPPVSTTIHILSLLLRLRQCCCHLSLLKVALDQANMNSEGISLSLEEQLSALTLSEPDSSNPHSAVNLFGTAFGADLFEMTRQSTKISHLLEELKEIQGQSQKCVVVSQWTSMLKIVAMHLDKLGLKYATVDGSVNPKRRMDVVEEFNNNPQGIKVMLISLLAGGVGLNLVGGNHLFLLDMHWNPALEDQACDRIYRVGQQKDVKIHRFVCEGTVEEKISELQTKKKELAQKVLSGKGDSFTKLTLADLRLLFGI</sequence>
<dbReference type="InterPro" id="IPR027417">
    <property type="entry name" value="P-loop_NTPase"/>
</dbReference>
<keyword evidence="16" id="KW-0805">Transcription regulation</keyword>
<dbReference type="SMART" id="SM00487">
    <property type="entry name" value="DEXDc"/>
    <property type="match status" value="1"/>
</dbReference>
<name>A0A9F2PMN1_PYTBI</name>
<feature type="non-terminal residue" evidence="32">
    <location>
        <position position="1"/>
    </location>
</feature>
<dbReference type="Pfam" id="PF06839">
    <property type="entry name" value="Zn_ribbon_GRF"/>
    <property type="match status" value="1"/>
</dbReference>
<dbReference type="PROSITE" id="PS51194">
    <property type="entry name" value="HELICASE_CTER"/>
    <property type="match status" value="1"/>
</dbReference>
<dbReference type="GO" id="GO:0006353">
    <property type="term" value="P:DNA-templated transcription termination"/>
    <property type="evidence" value="ECO:0007669"/>
    <property type="project" value="UniProtKB-KW"/>
</dbReference>
<evidence type="ECO:0000313" key="31">
    <source>
        <dbReference type="Proteomes" id="UP000695026"/>
    </source>
</evidence>
<evidence type="ECO:0000256" key="3">
    <source>
        <dbReference type="ARBA" id="ARBA00007025"/>
    </source>
</evidence>
<keyword evidence="4" id="KW-0806">Transcription termination</keyword>
<keyword evidence="6" id="KW-0597">Phosphoprotein</keyword>
<keyword evidence="14" id="KW-0862">Zinc</keyword>
<keyword evidence="5" id="KW-0963">Cytoplasm</keyword>
<dbReference type="GO" id="GO:0005524">
    <property type="term" value="F:ATP binding"/>
    <property type="evidence" value="ECO:0007669"/>
    <property type="project" value="UniProtKB-KW"/>
</dbReference>
<evidence type="ECO:0000256" key="7">
    <source>
        <dbReference type="ARBA" id="ARBA00022664"/>
    </source>
</evidence>
<dbReference type="PANTHER" id="PTHR45626:SF50">
    <property type="entry name" value="TRANSCRIPTION TERMINATION FACTOR 2"/>
    <property type="match status" value="1"/>
</dbReference>
<evidence type="ECO:0000256" key="14">
    <source>
        <dbReference type="ARBA" id="ARBA00022833"/>
    </source>
</evidence>
<evidence type="ECO:0000256" key="4">
    <source>
        <dbReference type="ARBA" id="ARBA00022472"/>
    </source>
</evidence>
<dbReference type="GO" id="GO:0008094">
    <property type="term" value="F:ATP-dependent activity, acting on DNA"/>
    <property type="evidence" value="ECO:0007669"/>
    <property type="project" value="UniProtKB-ARBA"/>
</dbReference>
<comment type="subunit">
    <text evidence="22">Interacts with CDC5L. Part of the spliceosome.</text>
</comment>
<dbReference type="KEGG" id="pbi:103051963"/>
<evidence type="ECO:0000256" key="8">
    <source>
        <dbReference type="ARBA" id="ARBA00022723"/>
    </source>
</evidence>
<dbReference type="GO" id="GO:0005737">
    <property type="term" value="C:cytoplasm"/>
    <property type="evidence" value="ECO:0007669"/>
    <property type="project" value="UniProtKB-SubCell"/>
</dbReference>
<evidence type="ECO:0000256" key="17">
    <source>
        <dbReference type="ARBA" id="ARBA00023125"/>
    </source>
</evidence>
<comment type="function">
    <text evidence="21">DsDNA-dependent ATPase which acts as a transcription termination factor by coupling ATP hydrolysis with removal of RNA polymerase II from the DNA template. May contribute to mitotic transcription repression. May also be involved in pre-mRNA splicing.</text>
</comment>
<dbReference type="SMART" id="SM00490">
    <property type="entry name" value="HELICc"/>
    <property type="match status" value="1"/>
</dbReference>
<evidence type="ECO:0000256" key="19">
    <source>
        <dbReference type="ARBA" id="ARBA00023187"/>
    </source>
</evidence>
<keyword evidence="18" id="KW-0804">Transcription</keyword>
<dbReference type="InterPro" id="IPR002464">
    <property type="entry name" value="DNA/RNA_helicase_DEAH_CS"/>
</dbReference>
<feature type="region of interest" description="Disordered" evidence="27">
    <location>
        <begin position="134"/>
        <end position="173"/>
    </location>
</feature>
<evidence type="ECO:0000256" key="12">
    <source>
        <dbReference type="ARBA" id="ARBA00022801"/>
    </source>
</evidence>
<evidence type="ECO:0000256" key="1">
    <source>
        <dbReference type="ARBA" id="ARBA00004123"/>
    </source>
</evidence>
<dbReference type="SUPFAM" id="SSF52540">
    <property type="entry name" value="P-loop containing nucleoside triphosphate hydrolases"/>
    <property type="match status" value="2"/>
</dbReference>
<keyword evidence="9" id="KW-0747">Spliceosome</keyword>
<dbReference type="GO" id="GO:0016787">
    <property type="term" value="F:hydrolase activity"/>
    <property type="evidence" value="ECO:0007669"/>
    <property type="project" value="UniProtKB-KW"/>
</dbReference>
<feature type="domain" description="GRF-type" evidence="30">
    <location>
        <begin position="46"/>
        <end position="94"/>
    </location>
</feature>
<evidence type="ECO:0000256" key="22">
    <source>
        <dbReference type="ARBA" id="ARBA00063699"/>
    </source>
</evidence>
<dbReference type="InterPro" id="IPR049730">
    <property type="entry name" value="SNF2/RAD54-like_C"/>
</dbReference>
<dbReference type="GO" id="GO:0008270">
    <property type="term" value="F:zinc ion binding"/>
    <property type="evidence" value="ECO:0007669"/>
    <property type="project" value="UniProtKB-KW"/>
</dbReference>
<comment type="subcellular location">
    <subcellularLocation>
        <location evidence="2">Cytoplasm</location>
    </subcellularLocation>
    <subcellularLocation>
        <location evidence="1">Nucleus</location>
    </subcellularLocation>
</comment>
<accession>A0A9F2PMN1</accession>
<evidence type="ECO:0000259" key="30">
    <source>
        <dbReference type="PROSITE" id="PS51999"/>
    </source>
</evidence>
<dbReference type="Pfam" id="PF00271">
    <property type="entry name" value="Helicase_C"/>
    <property type="match status" value="1"/>
</dbReference>
<dbReference type="PROSITE" id="PS51192">
    <property type="entry name" value="HELICASE_ATP_BIND_1"/>
    <property type="match status" value="1"/>
</dbReference>
<evidence type="ECO:0000256" key="23">
    <source>
        <dbReference type="ARBA" id="ARBA00070113"/>
    </source>
</evidence>
<evidence type="ECO:0000256" key="2">
    <source>
        <dbReference type="ARBA" id="ARBA00004496"/>
    </source>
</evidence>
<dbReference type="InterPro" id="IPR000330">
    <property type="entry name" value="SNF2_N"/>
</dbReference>
<evidence type="ECO:0000256" key="27">
    <source>
        <dbReference type="SAM" id="MobiDB-lite"/>
    </source>
</evidence>
<dbReference type="CDD" id="cd18072">
    <property type="entry name" value="DEXHc_TTF2"/>
    <property type="match status" value="1"/>
</dbReference>
<evidence type="ECO:0000313" key="32">
    <source>
        <dbReference type="RefSeq" id="XP_007425878.2"/>
    </source>
</evidence>
<dbReference type="PANTHER" id="PTHR45626">
    <property type="entry name" value="TRANSCRIPTION TERMINATION FACTOR 2-RELATED"/>
    <property type="match status" value="1"/>
</dbReference>
<evidence type="ECO:0000256" key="15">
    <source>
        <dbReference type="ARBA" id="ARBA00022840"/>
    </source>
</evidence>
<evidence type="ECO:0000256" key="21">
    <source>
        <dbReference type="ARBA" id="ARBA00055750"/>
    </source>
</evidence>
<dbReference type="GO" id="GO:0005681">
    <property type="term" value="C:spliceosomal complex"/>
    <property type="evidence" value="ECO:0007669"/>
    <property type="project" value="UniProtKB-KW"/>
</dbReference>
<evidence type="ECO:0000256" key="10">
    <source>
        <dbReference type="ARBA" id="ARBA00022741"/>
    </source>
</evidence>
<dbReference type="RefSeq" id="XP_007425878.2">
    <property type="nucleotide sequence ID" value="XM_007425816.3"/>
</dbReference>
<organism evidence="31 32">
    <name type="scientific">Python bivittatus</name>
    <name type="common">Burmese python</name>
    <name type="synonym">Python molurus bivittatus</name>
    <dbReference type="NCBI Taxonomy" id="176946"/>
    <lineage>
        <taxon>Eukaryota</taxon>
        <taxon>Metazoa</taxon>
        <taxon>Chordata</taxon>
        <taxon>Craniata</taxon>
        <taxon>Vertebrata</taxon>
        <taxon>Euteleostomi</taxon>
        <taxon>Lepidosauria</taxon>
        <taxon>Squamata</taxon>
        <taxon>Bifurcata</taxon>
        <taxon>Unidentata</taxon>
        <taxon>Episquamata</taxon>
        <taxon>Toxicofera</taxon>
        <taxon>Serpentes</taxon>
        <taxon>Henophidia</taxon>
        <taxon>Pythonidae</taxon>
        <taxon>Python</taxon>
    </lineage>
</organism>
<comment type="similarity">
    <text evidence="3">Belongs to the SNF2/RAD54 helicase family.</text>
</comment>
<dbReference type="GO" id="GO:0004386">
    <property type="term" value="F:helicase activity"/>
    <property type="evidence" value="ECO:0007669"/>
    <property type="project" value="UniProtKB-KW"/>
</dbReference>
<dbReference type="GO" id="GO:0006281">
    <property type="term" value="P:DNA repair"/>
    <property type="evidence" value="ECO:0007669"/>
    <property type="project" value="TreeGrafter"/>
</dbReference>
<keyword evidence="15" id="KW-0067">ATP-binding</keyword>
<dbReference type="InterPro" id="IPR050628">
    <property type="entry name" value="SNF2_RAD54_helicase_TF"/>
</dbReference>
<evidence type="ECO:0000256" key="26">
    <source>
        <dbReference type="PROSITE-ProRule" id="PRU01343"/>
    </source>
</evidence>
<feature type="compositionally biased region" description="Basic and acidic residues" evidence="27">
    <location>
        <begin position="139"/>
        <end position="162"/>
    </location>
</feature>
<feature type="domain" description="GRF-type" evidence="30">
    <location>
        <begin position="1"/>
        <end position="42"/>
    </location>
</feature>
<dbReference type="Proteomes" id="UP000695026">
    <property type="component" value="Unplaced"/>
</dbReference>
<dbReference type="GeneID" id="103051963"/>
<feature type="domain" description="Helicase C-terminal" evidence="29">
    <location>
        <begin position="991"/>
        <end position="1155"/>
    </location>
</feature>
<dbReference type="FunFam" id="3.40.50.300:FF:001502">
    <property type="entry name" value="Transcription termination factor 2"/>
    <property type="match status" value="1"/>
</dbReference>
<evidence type="ECO:0000256" key="6">
    <source>
        <dbReference type="ARBA" id="ARBA00022553"/>
    </source>
</evidence>
<dbReference type="InterPro" id="IPR014001">
    <property type="entry name" value="Helicase_ATP-bd"/>
</dbReference>
<evidence type="ECO:0000256" key="5">
    <source>
        <dbReference type="ARBA" id="ARBA00022490"/>
    </source>
</evidence>
<dbReference type="Gene3D" id="3.40.50.10810">
    <property type="entry name" value="Tandem AAA-ATPase domain"/>
    <property type="match status" value="1"/>
</dbReference>
<reference evidence="32" key="1">
    <citation type="submission" date="2025-08" db="UniProtKB">
        <authorList>
            <consortium name="RefSeq"/>
        </authorList>
    </citation>
    <scope>IDENTIFICATION</scope>
    <source>
        <tissue evidence="32">Liver</tissue>
    </source>
</reference>
<dbReference type="Pfam" id="PF00176">
    <property type="entry name" value="SNF2-rel_dom"/>
    <property type="match status" value="1"/>
</dbReference>
<feature type="domain" description="Helicase ATP-binding" evidence="28">
    <location>
        <begin position="579"/>
        <end position="784"/>
    </location>
</feature>
<dbReference type="InterPro" id="IPR001650">
    <property type="entry name" value="Helicase_C-like"/>
</dbReference>
<protein>
    <recommendedName>
        <fullName evidence="23">Transcription termination factor 2</fullName>
    </recommendedName>
    <alternativeName>
        <fullName evidence="25">RNA polymerase II termination factor</fullName>
    </alternativeName>
    <alternativeName>
        <fullName evidence="24">Transcription release factor 2</fullName>
    </alternativeName>
</protein>
<dbReference type="Gene3D" id="3.40.50.300">
    <property type="entry name" value="P-loop containing nucleotide triphosphate hydrolases"/>
    <property type="match status" value="1"/>
</dbReference>
<dbReference type="PROSITE" id="PS51999">
    <property type="entry name" value="ZF_GRF"/>
    <property type="match status" value="2"/>
</dbReference>
<evidence type="ECO:0000256" key="24">
    <source>
        <dbReference type="ARBA" id="ARBA00079067"/>
    </source>
</evidence>
<proteinExistence type="inferred from homology"/>
<keyword evidence="17" id="KW-0238">DNA-binding</keyword>
<dbReference type="InterPro" id="IPR010666">
    <property type="entry name" value="Znf_GRF"/>
</dbReference>
<keyword evidence="7" id="KW-0507">mRNA processing</keyword>
<evidence type="ECO:0000256" key="16">
    <source>
        <dbReference type="ARBA" id="ARBA00023015"/>
    </source>
</evidence>
<dbReference type="AlphaFoldDB" id="A0A9F2PMN1"/>
<dbReference type="OMA" id="IVSQWTN"/>
<evidence type="ECO:0000256" key="9">
    <source>
        <dbReference type="ARBA" id="ARBA00022728"/>
    </source>
</evidence>
<evidence type="ECO:0000256" key="25">
    <source>
        <dbReference type="ARBA" id="ARBA00082628"/>
    </source>
</evidence>
<evidence type="ECO:0000256" key="20">
    <source>
        <dbReference type="ARBA" id="ARBA00023242"/>
    </source>
</evidence>
<keyword evidence="13" id="KW-0347">Helicase</keyword>
<evidence type="ECO:0000256" key="11">
    <source>
        <dbReference type="ARBA" id="ARBA00022771"/>
    </source>
</evidence>
<gene>
    <name evidence="32" type="primary">TTF2</name>
</gene>
<evidence type="ECO:0000259" key="28">
    <source>
        <dbReference type="PROSITE" id="PS51192"/>
    </source>
</evidence>
<dbReference type="GO" id="GO:0008380">
    <property type="term" value="P:RNA splicing"/>
    <property type="evidence" value="ECO:0007669"/>
    <property type="project" value="UniProtKB-KW"/>
</dbReference>
<keyword evidence="20" id="KW-0539">Nucleus</keyword>
<keyword evidence="8" id="KW-0479">Metal-binding</keyword>
<dbReference type="GO" id="GO:0006397">
    <property type="term" value="P:mRNA processing"/>
    <property type="evidence" value="ECO:0007669"/>
    <property type="project" value="UniProtKB-KW"/>
</dbReference>
<keyword evidence="31" id="KW-1185">Reference proteome</keyword>
<evidence type="ECO:0000256" key="13">
    <source>
        <dbReference type="ARBA" id="ARBA00022806"/>
    </source>
</evidence>
<dbReference type="OrthoDB" id="423559at2759"/>
<keyword evidence="12" id="KW-0378">Hydrolase</keyword>
<dbReference type="GO" id="GO:0003677">
    <property type="term" value="F:DNA binding"/>
    <property type="evidence" value="ECO:0007669"/>
    <property type="project" value="UniProtKB-KW"/>
</dbReference>